<dbReference type="Proteomes" id="UP000525329">
    <property type="component" value="Unassembled WGS sequence"/>
</dbReference>
<feature type="chain" id="PRO_5032542622" evidence="1">
    <location>
        <begin position="20"/>
        <end position="216"/>
    </location>
</feature>
<evidence type="ECO:0000313" key="3">
    <source>
        <dbReference type="Proteomes" id="UP000525329"/>
    </source>
</evidence>
<dbReference type="PANTHER" id="PTHR36573">
    <property type="entry name" value="INTERMEMBRANE PHOSPHOLIPID TRANSPORT SYSTEM BINDING PROTEIN MLAC"/>
    <property type="match status" value="1"/>
</dbReference>
<dbReference type="Gene3D" id="3.10.450.710">
    <property type="entry name" value="Tgt2/MlaC"/>
    <property type="match status" value="1"/>
</dbReference>
<proteinExistence type="predicted"/>
<protein>
    <submittedName>
        <fullName evidence="2">ABC transporter substrate-binding protein</fullName>
    </submittedName>
</protein>
<feature type="signal peptide" evidence="1">
    <location>
        <begin position="1"/>
        <end position="19"/>
    </location>
</feature>
<dbReference type="InterPro" id="IPR008869">
    <property type="entry name" value="MlaC/ttg2D"/>
</dbReference>
<dbReference type="InterPro" id="IPR042245">
    <property type="entry name" value="Tgt2/MlaC_sf"/>
</dbReference>
<accession>A0A853GBJ6</accession>
<reference evidence="2 3" key="1">
    <citation type="submission" date="2020-05" db="EMBL/GenBank/DDBJ databases">
        <title>Horizontal transmission and recombination maintain forever young bacterial symbiont genomes.</title>
        <authorList>
            <person name="Russell S.L."/>
            <person name="Pepper-Tunick E."/>
            <person name="Svedberg J."/>
            <person name="Byrne A."/>
            <person name="Ruelas Castillo J."/>
            <person name="Vollmers C."/>
            <person name="Beinart R.A."/>
            <person name="Corbett-Detig R."/>
        </authorList>
    </citation>
    <scope>NUCLEOTIDE SEQUENCE [LARGE SCALE GENOMIC DNA]</scope>
    <source>
        <strain evidence="2">Monterey_2004</strain>
    </source>
</reference>
<dbReference type="Pfam" id="PF05494">
    <property type="entry name" value="MlaC"/>
    <property type="match status" value="1"/>
</dbReference>
<name>A0A853GBJ6_9GAMM</name>
<sequence length="216" mass="24786">MIKTLLIVLSIFPINTTLAIDKVLNTTHQAIVDMIDPPNSAALNIMVSALTSLKELKKQKRATKKNIEALTRLKILPNIAINVSTKIALNKYWDNLNIQQKQFFKYYISESLIQDYVGILSNYDKLDSVHISVDPDVKRKNDKAIVRLIININNDPIPSIISLKMIRFNTWRVYDIVFSGISIVKNYRAQFNSYIRRNGIDGLIRKSKQKLKKIAE</sequence>
<comment type="caution">
    <text evidence="2">The sequence shown here is derived from an EMBL/GenBank/DDBJ whole genome shotgun (WGS) entry which is preliminary data.</text>
</comment>
<dbReference type="PANTHER" id="PTHR36573:SF1">
    <property type="entry name" value="INTERMEMBRANE PHOSPHOLIPID TRANSPORT SYSTEM BINDING PROTEIN MLAC"/>
    <property type="match status" value="1"/>
</dbReference>
<evidence type="ECO:0000256" key="1">
    <source>
        <dbReference type="SAM" id="SignalP"/>
    </source>
</evidence>
<keyword evidence="1" id="KW-0732">Signal</keyword>
<organism evidence="2 3">
    <name type="scientific">Candidatus Vesicomyosocius endoextente</name>
    <dbReference type="NCBI Taxonomy" id="2738853"/>
    <lineage>
        <taxon>Bacteria</taxon>
        <taxon>Pseudomonadati</taxon>
        <taxon>Pseudomonadota</taxon>
        <taxon>Gammaproteobacteria</taxon>
        <taxon>Candidatus Pseudothioglobaceae</taxon>
        <taxon>Candidatus Vesicomyidisocius</taxon>
    </lineage>
</organism>
<gene>
    <name evidence="2" type="ORF">H0A74_01005</name>
</gene>
<evidence type="ECO:0000313" key="2">
    <source>
        <dbReference type="EMBL" id="NYT52156.1"/>
    </source>
</evidence>
<dbReference type="AlphaFoldDB" id="A0A853GBJ6"/>
<dbReference type="EMBL" id="JACCHU010000001">
    <property type="protein sequence ID" value="NYT52156.1"/>
    <property type="molecule type" value="Genomic_DNA"/>
</dbReference>